<dbReference type="InterPro" id="IPR004358">
    <property type="entry name" value="Sig_transdc_His_kin-like_C"/>
</dbReference>
<dbReference type="Gene3D" id="3.30.565.10">
    <property type="entry name" value="Histidine kinase-like ATPase, C-terminal domain"/>
    <property type="match status" value="1"/>
</dbReference>
<dbReference type="PANTHER" id="PTHR43711:SF26">
    <property type="entry name" value="SENSOR HISTIDINE KINASE RCSC"/>
    <property type="match status" value="1"/>
</dbReference>
<dbReference type="SMART" id="SM00387">
    <property type="entry name" value="HATPase_c"/>
    <property type="match status" value="1"/>
</dbReference>
<evidence type="ECO:0000256" key="5">
    <source>
        <dbReference type="ARBA" id="ARBA00022777"/>
    </source>
</evidence>
<dbReference type="SUPFAM" id="SSF47384">
    <property type="entry name" value="Homodimeric domain of signal transducing histidine kinase"/>
    <property type="match status" value="1"/>
</dbReference>
<dbReference type="InterPro" id="IPR011990">
    <property type="entry name" value="TPR-like_helical_dom_sf"/>
</dbReference>
<dbReference type="PROSITE" id="PS50109">
    <property type="entry name" value="HIS_KIN"/>
    <property type="match status" value="1"/>
</dbReference>
<evidence type="ECO:0000256" key="2">
    <source>
        <dbReference type="ARBA" id="ARBA00012438"/>
    </source>
</evidence>
<dbReference type="RefSeq" id="WP_097127754.1">
    <property type="nucleotide sequence ID" value="NZ_OCMT01000001.1"/>
</dbReference>
<dbReference type="Gene3D" id="1.25.40.10">
    <property type="entry name" value="Tetratricopeptide repeat domain"/>
    <property type="match status" value="3"/>
</dbReference>
<dbReference type="Gene3D" id="1.10.287.130">
    <property type="match status" value="1"/>
</dbReference>
<feature type="domain" description="Histidine kinase" evidence="9">
    <location>
        <begin position="440"/>
        <end position="656"/>
    </location>
</feature>
<keyword evidence="5 10" id="KW-0418">Kinase</keyword>
<dbReference type="GO" id="GO:0000155">
    <property type="term" value="F:phosphorelay sensor kinase activity"/>
    <property type="evidence" value="ECO:0007669"/>
    <property type="project" value="InterPro"/>
</dbReference>
<feature type="repeat" description="TPR" evidence="7">
    <location>
        <begin position="118"/>
        <end position="151"/>
    </location>
</feature>
<evidence type="ECO:0000256" key="1">
    <source>
        <dbReference type="ARBA" id="ARBA00000085"/>
    </source>
</evidence>
<keyword evidence="8" id="KW-1133">Transmembrane helix</keyword>
<evidence type="ECO:0000313" key="11">
    <source>
        <dbReference type="Proteomes" id="UP000219281"/>
    </source>
</evidence>
<evidence type="ECO:0000313" key="10">
    <source>
        <dbReference type="EMBL" id="SOD11618.1"/>
    </source>
</evidence>
<dbReference type="EC" id="2.7.13.3" evidence="2"/>
<keyword evidence="6" id="KW-0902">Two-component regulatory system</keyword>
<evidence type="ECO:0000256" key="3">
    <source>
        <dbReference type="ARBA" id="ARBA00022553"/>
    </source>
</evidence>
<dbReference type="SUPFAM" id="SSF48452">
    <property type="entry name" value="TPR-like"/>
    <property type="match status" value="2"/>
</dbReference>
<dbReference type="InterPro" id="IPR050736">
    <property type="entry name" value="Sensor_HK_Regulatory"/>
</dbReference>
<dbReference type="InterPro" id="IPR003594">
    <property type="entry name" value="HATPase_dom"/>
</dbReference>
<dbReference type="Pfam" id="PF13424">
    <property type="entry name" value="TPR_12"/>
    <property type="match status" value="2"/>
</dbReference>
<protein>
    <recommendedName>
        <fullName evidence="2">histidine kinase</fullName>
        <ecNumber evidence="2">2.7.13.3</ecNumber>
    </recommendedName>
</protein>
<dbReference type="OrthoDB" id="9810447at2"/>
<keyword evidence="8" id="KW-0812">Transmembrane</keyword>
<feature type="repeat" description="TPR" evidence="7">
    <location>
        <begin position="198"/>
        <end position="231"/>
    </location>
</feature>
<dbReference type="PANTHER" id="PTHR43711">
    <property type="entry name" value="TWO-COMPONENT HISTIDINE KINASE"/>
    <property type="match status" value="1"/>
</dbReference>
<dbReference type="InterPro" id="IPR036890">
    <property type="entry name" value="HATPase_C_sf"/>
</dbReference>
<evidence type="ECO:0000256" key="8">
    <source>
        <dbReference type="SAM" id="Phobius"/>
    </source>
</evidence>
<evidence type="ECO:0000259" key="9">
    <source>
        <dbReference type="PROSITE" id="PS50109"/>
    </source>
</evidence>
<dbReference type="Pfam" id="PF02518">
    <property type="entry name" value="HATPase_c"/>
    <property type="match status" value="1"/>
</dbReference>
<dbReference type="SMART" id="SM00388">
    <property type="entry name" value="HisKA"/>
    <property type="match status" value="1"/>
</dbReference>
<keyword evidence="3" id="KW-0597">Phosphoprotein</keyword>
<feature type="transmembrane region" description="Helical" evidence="8">
    <location>
        <begin position="387"/>
        <end position="411"/>
    </location>
</feature>
<organism evidence="10 11">
    <name type="scientific">Pedobacter xixiisoli</name>
    <dbReference type="NCBI Taxonomy" id="1476464"/>
    <lineage>
        <taxon>Bacteria</taxon>
        <taxon>Pseudomonadati</taxon>
        <taxon>Bacteroidota</taxon>
        <taxon>Sphingobacteriia</taxon>
        <taxon>Sphingobacteriales</taxon>
        <taxon>Sphingobacteriaceae</taxon>
        <taxon>Pedobacter</taxon>
    </lineage>
</organism>
<dbReference type="InterPro" id="IPR019734">
    <property type="entry name" value="TPR_rpt"/>
</dbReference>
<keyword evidence="4" id="KW-0808">Transferase</keyword>
<comment type="catalytic activity">
    <reaction evidence="1">
        <text>ATP + protein L-histidine = ADP + protein N-phospho-L-histidine.</text>
        <dbReference type="EC" id="2.7.13.3"/>
    </reaction>
</comment>
<gene>
    <name evidence="10" type="ORF">SAMN06297358_0244</name>
</gene>
<feature type="repeat" description="TPR" evidence="7">
    <location>
        <begin position="238"/>
        <end position="271"/>
    </location>
</feature>
<dbReference type="SUPFAM" id="SSF55874">
    <property type="entry name" value="ATPase domain of HSP90 chaperone/DNA topoisomerase II/histidine kinase"/>
    <property type="match status" value="1"/>
</dbReference>
<reference evidence="11" key="1">
    <citation type="submission" date="2017-09" db="EMBL/GenBank/DDBJ databases">
        <authorList>
            <person name="Varghese N."/>
            <person name="Submissions S."/>
        </authorList>
    </citation>
    <scope>NUCLEOTIDE SEQUENCE [LARGE SCALE GENOMIC DNA]</scope>
    <source>
        <strain evidence="11">CGMCC 1.12803</strain>
    </source>
</reference>
<dbReference type="InterPro" id="IPR036097">
    <property type="entry name" value="HisK_dim/P_sf"/>
</dbReference>
<sequence>MKIKKYKTSIFALLGVLFLNQFFLLQAFGQQLPKTLNNSKDYINIIKYYRYLNPDSALFYVNEGLKRAQEEGDELGKAALLNQFGMIEDNATRYRESREKYLQAEAIYREQGDDIGLAATIVRLGVVEKRKGNYDKALAYFMDALSISEKNKHKLGMLEGRVVFAETYYNLGEYENALSNLRIAEEIDKQIPLSNLSLNMYINFGYVYTQKGEYAKAIEYVEKGLSKSNKVEYNGLKISLLLQLGTVYFRSGKQEQSIKIFKEALAFTRKIKNVLREQFTLVELSQVYVKKQPDSALFYLSQALKIAEEHKMYRQQIAALDKIGDLYKAKGNLAKALSSREKRNEIAEQFFYKDMAKQVASLESAYELEKSKAQLNELTVESKEQQIVSYIILSVAVGTFLVLIITLVYYFRSKHLNKLLRKANLELEESNDIKDKFFSIIAHDIRSPLVSTISILGLINDKELDERTQHELVNKLMLHCDSSLEILDKLLKWGQMQIKGVRLNTSEFNPMPNIIRNLALLQEAAEQKNIAIDVDIPEDITLYADADHFDFVIRNLTANAIKFTKENGEVKLKAEALGKNKIKFEVKDNGVGISQARIEKLFELSATGTKGTKAEEGTSLGLIICREFVIANEGELNVESVVGKGATFSFTMKGFIKKIA</sequence>
<dbReference type="PROSITE" id="PS50005">
    <property type="entry name" value="TPR"/>
    <property type="match status" value="3"/>
</dbReference>
<dbReference type="Proteomes" id="UP000219281">
    <property type="component" value="Unassembled WGS sequence"/>
</dbReference>
<dbReference type="AlphaFoldDB" id="A0A285ZPR5"/>
<dbReference type="SMART" id="SM00028">
    <property type="entry name" value="TPR"/>
    <property type="match status" value="6"/>
</dbReference>
<evidence type="ECO:0000256" key="4">
    <source>
        <dbReference type="ARBA" id="ARBA00022679"/>
    </source>
</evidence>
<keyword evidence="7" id="KW-0802">TPR repeat</keyword>
<evidence type="ECO:0000256" key="6">
    <source>
        <dbReference type="ARBA" id="ARBA00023012"/>
    </source>
</evidence>
<dbReference type="EMBL" id="OCMT01000001">
    <property type="protein sequence ID" value="SOD11618.1"/>
    <property type="molecule type" value="Genomic_DNA"/>
</dbReference>
<dbReference type="InterPro" id="IPR003661">
    <property type="entry name" value="HisK_dim/P_dom"/>
</dbReference>
<accession>A0A285ZPR5</accession>
<evidence type="ECO:0000256" key="7">
    <source>
        <dbReference type="PROSITE-ProRule" id="PRU00339"/>
    </source>
</evidence>
<keyword evidence="11" id="KW-1185">Reference proteome</keyword>
<name>A0A285ZPR5_9SPHI</name>
<dbReference type="PRINTS" id="PR00344">
    <property type="entry name" value="BCTRLSENSOR"/>
</dbReference>
<dbReference type="CDD" id="cd00082">
    <property type="entry name" value="HisKA"/>
    <property type="match status" value="1"/>
</dbReference>
<dbReference type="InterPro" id="IPR005467">
    <property type="entry name" value="His_kinase_dom"/>
</dbReference>
<keyword evidence="8" id="KW-0472">Membrane</keyword>
<proteinExistence type="predicted"/>